<dbReference type="OrthoDB" id="3837902at2"/>
<dbReference type="RefSeq" id="WP_062829412.1">
    <property type="nucleotide sequence ID" value="NZ_BCSX01000024.1"/>
</dbReference>
<reference evidence="4" key="1">
    <citation type="journal article" date="2016" name="Genome Announc.">
        <title>Draft Genome Sequences of Five Rapidly Growing Mycobacterium Species, M. thermoresistibile, M. fortuitum subsp. acetamidolyticum, M. canariasense, M. brisbanense, and M. novocastrense.</title>
        <authorList>
            <person name="Katahira K."/>
            <person name="Ogura Y."/>
            <person name="Gotoh Y."/>
            <person name="Hayashi T."/>
        </authorList>
    </citation>
    <scope>NUCLEOTIDE SEQUENCE [LARGE SCALE GENOMIC DNA]</scope>
    <source>
        <strain evidence="4">JCM15654</strain>
    </source>
</reference>
<evidence type="ECO:0000313" key="3">
    <source>
        <dbReference type="EMBL" id="GAS88950.1"/>
    </source>
</evidence>
<dbReference type="STRING" id="146020.RMCB_3046"/>
<sequence>MSISPGFSAAEVRAFVDRYHLQPHGQKRGWLAAQGVSESRLRRWQAAVFDGDVDRGLIPRDSGGMRVPPAKRTAVAKARSAAQTEVELARLQARVHELEQSNEGLQKANDALGKAIGLLHAMSEHEPAAAPTSSDRSDSSTPKTDSSPS</sequence>
<evidence type="ECO:0008006" key="5">
    <source>
        <dbReference type="Google" id="ProtNLM"/>
    </source>
</evidence>
<comment type="caution">
    <text evidence="3">The sequence shown here is derived from an EMBL/GenBank/DDBJ whole genome shotgun (WGS) entry which is preliminary data.</text>
</comment>
<name>A0A117I5S7_9MYCO</name>
<keyword evidence="1" id="KW-0175">Coiled coil</keyword>
<reference evidence="4" key="2">
    <citation type="submission" date="2016-02" db="EMBL/GenBank/DDBJ databases">
        <title>Draft genome sequence of five rapidly growing Mycobacterium species.</title>
        <authorList>
            <person name="Katahira K."/>
            <person name="Gotou Y."/>
            <person name="Iida K."/>
            <person name="Ogura Y."/>
            <person name="Hayashi T."/>
        </authorList>
    </citation>
    <scope>NUCLEOTIDE SEQUENCE [LARGE SCALE GENOMIC DNA]</scope>
    <source>
        <strain evidence="4">JCM15654</strain>
    </source>
</reference>
<dbReference type="Proteomes" id="UP000069620">
    <property type="component" value="Unassembled WGS sequence"/>
</dbReference>
<keyword evidence="4" id="KW-1185">Reference proteome</keyword>
<evidence type="ECO:0000313" key="4">
    <source>
        <dbReference type="Proteomes" id="UP000069620"/>
    </source>
</evidence>
<accession>A0A117I5S7</accession>
<protein>
    <recommendedName>
        <fullName evidence="5">Transposase</fullName>
    </recommendedName>
</protein>
<evidence type="ECO:0000256" key="1">
    <source>
        <dbReference type="SAM" id="Coils"/>
    </source>
</evidence>
<gene>
    <name evidence="3" type="ORF">RMCB_3046</name>
</gene>
<evidence type="ECO:0000256" key="2">
    <source>
        <dbReference type="SAM" id="MobiDB-lite"/>
    </source>
</evidence>
<feature type="compositionally biased region" description="Low complexity" evidence="2">
    <location>
        <begin position="128"/>
        <end position="149"/>
    </location>
</feature>
<dbReference type="AlphaFoldDB" id="A0A117I5S7"/>
<dbReference type="EMBL" id="BCSX01000024">
    <property type="protein sequence ID" value="GAS88950.1"/>
    <property type="molecule type" value="Genomic_DNA"/>
</dbReference>
<feature type="region of interest" description="Disordered" evidence="2">
    <location>
        <begin position="118"/>
        <end position="149"/>
    </location>
</feature>
<proteinExistence type="predicted"/>
<organism evidence="3 4">
    <name type="scientific">Mycolicibacterium brisbanense</name>
    <dbReference type="NCBI Taxonomy" id="146020"/>
    <lineage>
        <taxon>Bacteria</taxon>
        <taxon>Bacillati</taxon>
        <taxon>Actinomycetota</taxon>
        <taxon>Actinomycetes</taxon>
        <taxon>Mycobacteriales</taxon>
        <taxon>Mycobacteriaceae</taxon>
        <taxon>Mycolicibacterium</taxon>
    </lineage>
</organism>
<feature type="coiled-coil region" evidence="1">
    <location>
        <begin position="81"/>
        <end position="115"/>
    </location>
</feature>